<dbReference type="EMBL" id="BASH01000009">
    <property type="protein sequence ID" value="GAD17589.1"/>
    <property type="molecule type" value="Genomic_DNA"/>
</dbReference>
<comment type="caution">
    <text evidence="1">The sequence shown here is derived from an EMBL/GenBank/DDBJ whole genome shotgun (WGS) entry which is preliminary data.</text>
</comment>
<reference evidence="2" key="1">
    <citation type="journal article" date="2013" name="Genome Announc.">
        <title>Draft Genome Sequence of D-Branched-Chain Amino Acid Producer Lactobacillus otakiensis JCM 15040T, Isolated from a Traditional Japanese Pickle.</title>
        <authorList>
            <person name="Doi K."/>
            <person name="Mori K."/>
            <person name="Mutaguchi Y."/>
            <person name="Tashiro K."/>
            <person name="Fujino Y."/>
            <person name="Ohmori T."/>
            <person name="Kuhara S."/>
            <person name="Ohshima T."/>
        </authorList>
    </citation>
    <scope>NUCLEOTIDE SEQUENCE [LARGE SCALE GENOMIC DNA]</scope>
    <source>
        <strain evidence="2">JCM 15040</strain>
    </source>
</reference>
<dbReference type="Gene3D" id="2.10.260.10">
    <property type="match status" value="1"/>
</dbReference>
<dbReference type="SUPFAM" id="SSF89447">
    <property type="entry name" value="AbrB/MazE/MraZ-like"/>
    <property type="match status" value="1"/>
</dbReference>
<dbReference type="Proteomes" id="UP000016361">
    <property type="component" value="Unassembled WGS sequence"/>
</dbReference>
<dbReference type="eggNOG" id="ENOG502ZGN0">
    <property type="taxonomic scope" value="Bacteria"/>
</dbReference>
<keyword evidence="2" id="KW-1185">Reference proteome</keyword>
<evidence type="ECO:0008006" key="3">
    <source>
        <dbReference type="Google" id="ProtNLM"/>
    </source>
</evidence>
<evidence type="ECO:0000313" key="2">
    <source>
        <dbReference type="Proteomes" id="UP000016361"/>
    </source>
</evidence>
<dbReference type="OrthoDB" id="2189846at2"/>
<organism evidence="1 2">
    <name type="scientific">Lentilactobacillus otakiensis DSM 19908 = JCM 15040</name>
    <dbReference type="NCBI Taxonomy" id="1423780"/>
    <lineage>
        <taxon>Bacteria</taxon>
        <taxon>Bacillati</taxon>
        <taxon>Bacillota</taxon>
        <taxon>Bacilli</taxon>
        <taxon>Lactobacillales</taxon>
        <taxon>Lactobacillaceae</taxon>
        <taxon>Lentilactobacillus</taxon>
    </lineage>
</organism>
<sequence>MKTTARKIGNSIGTILPKELNPKVGTEYDVYKVEDTIIMVPSKSKLFDNPEEWKDFRKSITKEDRDWDEMED</sequence>
<proteinExistence type="predicted"/>
<gene>
    <name evidence="1" type="ORF">LOT_2127</name>
</gene>
<dbReference type="AlphaFoldDB" id="S4NF25"/>
<evidence type="ECO:0000313" key="1">
    <source>
        <dbReference type="EMBL" id="GAD17589.1"/>
    </source>
</evidence>
<dbReference type="RefSeq" id="WP_020282027.1">
    <property type="nucleotide sequence ID" value="NZ_AZED01000013.1"/>
</dbReference>
<name>S4NF25_9LACO</name>
<dbReference type="InterPro" id="IPR037914">
    <property type="entry name" value="SpoVT-AbrB_sf"/>
</dbReference>
<dbReference type="GeneID" id="301048182"/>
<accession>S4NF25</accession>
<dbReference type="STRING" id="1423780.FD05_GL000921"/>
<protein>
    <recommendedName>
        <fullName evidence="3">SpoVT-AbrB domain-containing protein</fullName>
    </recommendedName>
</protein>